<dbReference type="Pfam" id="PF00005">
    <property type="entry name" value="ABC_tran"/>
    <property type="match status" value="1"/>
</dbReference>
<dbReference type="InterPro" id="IPR027417">
    <property type="entry name" value="P-loop_NTPase"/>
</dbReference>
<dbReference type="GO" id="GO:0015421">
    <property type="term" value="F:ABC-type oligopeptide transporter activity"/>
    <property type="evidence" value="ECO:0007669"/>
    <property type="project" value="TreeGrafter"/>
</dbReference>
<dbReference type="RefSeq" id="WP_246061435.1">
    <property type="nucleotide sequence ID" value="NZ_BAAAPR010000018.1"/>
</dbReference>
<dbReference type="PROSITE" id="PS50893">
    <property type="entry name" value="ABC_TRANSPORTER_2"/>
    <property type="match status" value="1"/>
</dbReference>
<protein>
    <submittedName>
        <fullName evidence="14">ATP-binding cassette subfamily B protein</fullName>
    </submittedName>
</protein>
<dbReference type="PANTHER" id="PTHR43394:SF1">
    <property type="entry name" value="ATP-BINDING CASSETTE SUB-FAMILY B MEMBER 10, MITOCHONDRIAL"/>
    <property type="match status" value="1"/>
</dbReference>
<comment type="similarity">
    <text evidence="9">Belongs to the ABC transporter superfamily. Lipid exporter (TC 3.A.1.106) family.</text>
</comment>
<name>A0A542E6U2_9MICO</name>
<dbReference type="Gene3D" id="3.40.50.300">
    <property type="entry name" value="P-loop containing nucleotide triphosphate hydrolases"/>
    <property type="match status" value="1"/>
</dbReference>
<keyword evidence="7 11" id="KW-1133">Transmembrane helix</keyword>
<dbReference type="PROSITE" id="PS00211">
    <property type="entry name" value="ABC_TRANSPORTER_1"/>
    <property type="match status" value="1"/>
</dbReference>
<keyword evidence="3" id="KW-1003">Cell membrane</keyword>
<feature type="domain" description="ABC transporter" evidence="12">
    <location>
        <begin position="381"/>
        <end position="615"/>
    </location>
</feature>
<dbReference type="SUPFAM" id="SSF52540">
    <property type="entry name" value="P-loop containing nucleoside triphosphate hydrolases"/>
    <property type="match status" value="1"/>
</dbReference>
<keyword evidence="6 14" id="KW-0067">ATP-binding</keyword>
<evidence type="ECO:0000256" key="6">
    <source>
        <dbReference type="ARBA" id="ARBA00022840"/>
    </source>
</evidence>
<reference evidence="14 15" key="1">
    <citation type="submission" date="2019-06" db="EMBL/GenBank/DDBJ databases">
        <title>Sequencing the genomes of 1000 actinobacteria strains.</title>
        <authorList>
            <person name="Klenk H.-P."/>
        </authorList>
    </citation>
    <scope>NUCLEOTIDE SEQUENCE [LARGE SCALE GENOMIC DNA]</scope>
    <source>
        <strain evidence="14 15">DSM 18607</strain>
    </source>
</reference>
<feature type="compositionally biased region" description="Low complexity" evidence="10">
    <location>
        <begin position="1"/>
        <end position="11"/>
    </location>
</feature>
<dbReference type="GO" id="GO:0005524">
    <property type="term" value="F:ATP binding"/>
    <property type="evidence" value="ECO:0007669"/>
    <property type="project" value="UniProtKB-KW"/>
</dbReference>
<dbReference type="FunFam" id="3.40.50.300:FF:000299">
    <property type="entry name" value="ABC transporter ATP-binding protein/permease"/>
    <property type="match status" value="1"/>
</dbReference>
<comment type="subcellular location">
    <subcellularLocation>
        <location evidence="1">Cell membrane</location>
        <topology evidence="1">Multi-pass membrane protein</topology>
    </subcellularLocation>
</comment>
<evidence type="ECO:0000256" key="5">
    <source>
        <dbReference type="ARBA" id="ARBA00022741"/>
    </source>
</evidence>
<feature type="transmembrane region" description="Helical" evidence="11">
    <location>
        <begin position="101"/>
        <end position="121"/>
    </location>
</feature>
<dbReference type="PROSITE" id="PS50929">
    <property type="entry name" value="ABC_TM1F"/>
    <property type="match status" value="1"/>
</dbReference>
<evidence type="ECO:0000256" key="10">
    <source>
        <dbReference type="SAM" id="MobiDB-lite"/>
    </source>
</evidence>
<evidence type="ECO:0000256" key="9">
    <source>
        <dbReference type="ARBA" id="ARBA00061644"/>
    </source>
</evidence>
<dbReference type="CDD" id="cd18543">
    <property type="entry name" value="ABC_6TM_Rv0194_D1_like"/>
    <property type="match status" value="1"/>
</dbReference>
<dbReference type="GO" id="GO:0016887">
    <property type="term" value="F:ATP hydrolysis activity"/>
    <property type="evidence" value="ECO:0007669"/>
    <property type="project" value="InterPro"/>
</dbReference>
<feature type="transmembrane region" description="Helical" evidence="11">
    <location>
        <begin position="288"/>
        <end position="312"/>
    </location>
</feature>
<feature type="domain" description="ABC transmembrane type-1" evidence="13">
    <location>
        <begin position="65"/>
        <end position="347"/>
    </location>
</feature>
<evidence type="ECO:0000259" key="12">
    <source>
        <dbReference type="PROSITE" id="PS50893"/>
    </source>
</evidence>
<keyword evidence="8 11" id="KW-0472">Membrane</keyword>
<evidence type="ECO:0000256" key="8">
    <source>
        <dbReference type="ARBA" id="ARBA00023136"/>
    </source>
</evidence>
<keyword evidence="2" id="KW-0813">Transport</keyword>
<keyword evidence="4 11" id="KW-0812">Transmembrane</keyword>
<evidence type="ECO:0000256" key="3">
    <source>
        <dbReference type="ARBA" id="ARBA00022475"/>
    </source>
</evidence>
<dbReference type="InterPro" id="IPR036640">
    <property type="entry name" value="ABC1_TM_sf"/>
</dbReference>
<dbReference type="InterPro" id="IPR011527">
    <property type="entry name" value="ABC1_TM_dom"/>
</dbReference>
<dbReference type="InterPro" id="IPR003439">
    <property type="entry name" value="ABC_transporter-like_ATP-bd"/>
</dbReference>
<dbReference type="PANTHER" id="PTHR43394">
    <property type="entry name" value="ATP-DEPENDENT PERMEASE MDL1, MITOCHONDRIAL"/>
    <property type="match status" value="1"/>
</dbReference>
<evidence type="ECO:0000256" key="4">
    <source>
        <dbReference type="ARBA" id="ARBA00022692"/>
    </source>
</evidence>
<dbReference type="SUPFAM" id="SSF90123">
    <property type="entry name" value="ABC transporter transmembrane region"/>
    <property type="match status" value="1"/>
</dbReference>
<evidence type="ECO:0000256" key="1">
    <source>
        <dbReference type="ARBA" id="ARBA00004651"/>
    </source>
</evidence>
<keyword evidence="15" id="KW-1185">Reference proteome</keyword>
<feature type="region of interest" description="Disordered" evidence="10">
    <location>
        <begin position="1"/>
        <end position="43"/>
    </location>
</feature>
<dbReference type="Pfam" id="PF00664">
    <property type="entry name" value="ABC_membrane"/>
    <property type="match status" value="1"/>
</dbReference>
<dbReference type="SMART" id="SM00382">
    <property type="entry name" value="AAA"/>
    <property type="match status" value="1"/>
</dbReference>
<dbReference type="Gene3D" id="1.20.1560.10">
    <property type="entry name" value="ABC transporter type 1, transmembrane domain"/>
    <property type="match status" value="1"/>
</dbReference>
<dbReference type="InterPro" id="IPR003593">
    <property type="entry name" value="AAA+_ATPase"/>
</dbReference>
<dbReference type="EMBL" id="VFMN01000001">
    <property type="protein sequence ID" value="TQJ11048.1"/>
    <property type="molecule type" value="Genomic_DNA"/>
</dbReference>
<feature type="transmembrane region" description="Helical" evidence="11">
    <location>
        <begin position="175"/>
        <end position="197"/>
    </location>
</feature>
<feature type="transmembrane region" description="Helical" evidence="11">
    <location>
        <begin position="203"/>
        <end position="222"/>
    </location>
</feature>
<feature type="transmembrane region" description="Helical" evidence="11">
    <location>
        <begin position="60"/>
        <end position="81"/>
    </location>
</feature>
<gene>
    <name evidence="14" type="ORF">FB458_4197</name>
</gene>
<evidence type="ECO:0000313" key="15">
    <source>
        <dbReference type="Proteomes" id="UP000317893"/>
    </source>
</evidence>
<keyword evidence="5" id="KW-0547">Nucleotide-binding</keyword>
<evidence type="ECO:0000256" key="7">
    <source>
        <dbReference type="ARBA" id="ARBA00022989"/>
    </source>
</evidence>
<evidence type="ECO:0000256" key="11">
    <source>
        <dbReference type="SAM" id="Phobius"/>
    </source>
</evidence>
<evidence type="ECO:0000256" key="2">
    <source>
        <dbReference type="ARBA" id="ARBA00022448"/>
    </source>
</evidence>
<dbReference type="AlphaFoldDB" id="A0A542E6U2"/>
<dbReference type="Proteomes" id="UP000317893">
    <property type="component" value="Unassembled WGS sequence"/>
</dbReference>
<dbReference type="GO" id="GO:0005886">
    <property type="term" value="C:plasma membrane"/>
    <property type="evidence" value="ECO:0007669"/>
    <property type="project" value="UniProtKB-SubCell"/>
</dbReference>
<organism evidence="14 15">
    <name type="scientific">Lapillicoccus jejuensis</name>
    <dbReference type="NCBI Taxonomy" id="402171"/>
    <lineage>
        <taxon>Bacteria</taxon>
        <taxon>Bacillati</taxon>
        <taxon>Actinomycetota</taxon>
        <taxon>Actinomycetes</taxon>
        <taxon>Micrococcales</taxon>
        <taxon>Intrasporangiaceae</taxon>
        <taxon>Lapillicoccus</taxon>
    </lineage>
</organism>
<sequence>MTTTTSSPSDTTDNDSRGEAGAADGPTPPPPPDPGSARPGERQVSAARALWRMAPYMRPYVARIVVMMVAALGGVGASIVVPLVTQRVVDGPIAHGDRAGLLPLGLLAIGLGLAEAVLVFVRRWVQNVATFGIETRMRDDLYRHLQALPPSFHDRWQSGQLLSRATSDLSAIRRFTGFGVVFLVVNTATFVTIVALLIHLDPLLGVVVAVCLAPVVVLCQRFERRYRVVSRRVQDQEGDLTTLIEESVTGLRVIKAFGRRQMVLDRYVDAARGMRETQLDKARLRGGLIAFLDLVPNAALVVVLLLGAYAVGEGRMTLGALVAFITLVLQLVVPVEMLGFILASAQEAATATTRFFEVLDAEPDIADRPGATDLPDGPGHVRLEGVGFAYDERRGAVLDGVDLDLRPGETLALAGASGSGKTTLAMLLPRLADPTSGRVTIDGQDIRDVTLRSLRTAASTAFEEPILFSASVRENVTLGHPDATDEQVAQALDLAQAGFAYDLPWGLDTRVGEQGMSLSGGQRQRLALARAVLGRPRVLVLDDPLSALDVETEHLVEEALRRVLATTTALIVVHRPSTVALADRVALLHEGRVVAVGTHAELLATVPEYADVLGQDEHEEVA</sequence>
<feature type="transmembrane region" description="Helical" evidence="11">
    <location>
        <begin position="318"/>
        <end position="345"/>
    </location>
</feature>
<accession>A0A542E6U2</accession>
<evidence type="ECO:0000259" key="13">
    <source>
        <dbReference type="PROSITE" id="PS50929"/>
    </source>
</evidence>
<evidence type="ECO:0000313" key="14">
    <source>
        <dbReference type="EMBL" id="TQJ11048.1"/>
    </source>
</evidence>
<dbReference type="InterPro" id="IPR039421">
    <property type="entry name" value="Type_1_exporter"/>
</dbReference>
<comment type="caution">
    <text evidence="14">The sequence shown here is derived from an EMBL/GenBank/DDBJ whole genome shotgun (WGS) entry which is preliminary data.</text>
</comment>
<proteinExistence type="inferred from homology"/>
<dbReference type="InterPro" id="IPR017871">
    <property type="entry name" value="ABC_transporter-like_CS"/>
</dbReference>